<dbReference type="Gene3D" id="1.10.10.10">
    <property type="entry name" value="Winged helix-like DNA-binding domain superfamily/Winged helix DNA-binding domain"/>
    <property type="match status" value="1"/>
</dbReference>
<comment type="similarity">
    <text evidence="1">Belongs to the LysR transcriptional regulatory family.</text>
</comment>
<proteinExistence type="inferred from homology"/>
<dbReference type="SUPFAM" id="SSF53850">
    <property type="entry name" value="Periplasmic binding protein-like II"/>
    <property type="match status" value="1"/>
</dbReference>
<evidence type="ECO:0000259" key="5">
    <source>
        <dbReference type="PROSITE" id="PS50931"/>
    </source>
</evidence>
<dbReference type="CDD" id="cd05466">
    <property type="entry name" value="PBP2_LTTR_substrate"/>
    <property type="match status" value="1"/>
</dbReference>
<accession>A0AAN1RWS5</accession>
<dbReference type="InterPro" id="IPR005119">
    <property type="entry name" value="LysR_subst-bd"/>
</dbReference>
<reference evidence="7" key="1">
    <citation type="submission" date="2017-10" db="EMBL/GenBank/DDBJ databases">
        <title>Whole genome sequencing of various Bordetella species.</title>
        <authorList>
            <person name="Weigand M.R."/>
            <person name="Loparev V."/>
            <person name="Peng Y."/>
            <person name="Bowden K.E."/>
            <person name="Tondella M.L."/>
            <person name="Williams M.M."/>
        </authorList>
    </citation>
    <scope>NUCLEOTIDE SEQUENCE [LARGE SCALE GENOMIC DNA]</scope>
    <source>
        <strain evidence="7">H720</strain>
    </source>
</reference>
<dbReference type="InterPro" id="IPR036390">
    <property type="entry name" value="WH_DNA-bd_sf"/>
</dbReference>
<dbReference type="Pfam" id="PF03466">
    <property type="entry name" value="LysR_substrate"/>
    <property type="match status" value="1"/>
</dbReference>
<feature type="domain" description="HTH lysR-type" evidence="5">
    <location>
        <begin position="3"/>
        <end position="60"/>
    </location>
</feature>
<gene>
    <name evidence="6" type="ORF">CS347_12390</name>
</gene>
<dbReference type="AlphaFoldDB" id="A0AAN1RWS5"/>
<dbReference type="GO" id="GO:0000976">
    <property type="term" value="F:transcription cis-regulatory region binding"/>
    <property type="evidence" value="ECO:0007669"/>
    <property type="project" value="TreeGrafter"/>
</dbReference>
<evidence type="ECO:0000313" key="7">
    <source>
        <dbReference type="Proteomes" id="UP000282741"/>
    </source>
</evidence>
<sequence>MLIDLVQLRTFVAVADEQHLTRAAERLHISQSAASAHVRAVEDTLGTQLFARTNRNLELTEAGKLLLARAKTLLNEATLFTSFARELNGKVEGKLIVGSTSEPVSSRIGAMIARLRGTHPLIHVDLRARPSSSSREGLHGGELDLGLFLDRPTDPDFTYYQLATIPFRVAGPIAWKAQIEAADWAGLARLPWIAPNENSIAYATMLRQLFDERGLTLNAVAWFDNATLGRAMLEAGVGMMLMREERVRQGVAQGLLAVSPLVETAFPLFLAHLASRRNDPLVDAFLGAAAETWPDMRRTRQESVTAPA</sequence>
<organism evidence="6 7">
    <name type="scientific">Bordetella hinzii</name>
    <dbReference type="NCBI Taxonomy" id="103855"/>
    <lineage>
        <taxon>Bacteria</taxon>
        <taxon>Pseudomonadati</taxon>
        <taxon>Pseudomonadota</taxon>
        <taxon>Betaproteobacteria</taxon>
        <taxon>Burkholderiales</taxon>
        <taxon>Alcaligenaceae</taxon>
        <taxon>Bordetella</taxon>
    </lineage>
</organism>
<keyword evidence="4" id="KW-0804">Transcription</keyword>
<dbReference type="Proteomes" id="UP000282741">
    <property type="component" value="Chromosome"/>
</dbReference>
<evidence type="ECO:0000313" key="6">
    <source>
        <dbReference type="EMBL" id="AZW17506.1"/>
    </source>
</evidence>
<evidence type="ECO:0000256" key="1">
    <source>
        <dbReference type="ARBA" id="ARBA00009437"/>
    </source>
</evidence>
<dbReference type="FunFam" id="1.10.10.10:FF:000001">
    <property type="entry name" value="LysR family transcriptional regulator"/>
    <property type="match status" value="1"/>
</dbReference>
<dbReference type="PRINTS" id="PR00039">
    <property type="entry name" value="HTHLYSR"/>
</dbReference>
<dbReference type="InterPro" id="IPR000847">
    <property type="entry name" value="LysR_HTH_N"/>
</dbReference>
<dbReference type="GO" id="GO:0003700">
    <property type="term" value="F:DNA-binding transcription factor activity"/>
    <property type="evidence" value="ECO:0007669"/>
    <property type="project" value="InterPro"/>
</dbReference>
<dbReference type="PANTHER" id="PTHR30126">
    <property type="entry name" value="HTH-TYPE TRANSCRIPTIONAL REGULATOR"/>
    <property type="match status" value="1"/>
</dbReference>
<protein>
    <submittedName>
        <fullName evidence="6">LysR family transcriptional regulator</fullName>
    </submittedName>
</protein>
<keyword evidence="2" id="KW-0805">Transcription regulation</keyword>
<dbReference type="PROSITE" id="PS50931">
    <property type="entry name" value="HTH_LYSR"/>
    <property type="match status" value="1"/>
</dbReference>
<dbReference type="EMBL" id="CP024172">
    <property type="protein sequence ID" value="AZW17506.1"/>
    <property type="molecule type" value="Genomic_DNA"/>
</dbReference>
<evidence type="ECO:0000256" key="3">
    <source>
        <dbReference type="ARBA" id="ARBA00023125"/>
    </source>
</evidence>
<dbReference type="RefSeq" id="WP_032962905.1">
    <property type="nucleotide sequence ID" value="NZ_CP012077.1"/>
</dbReference>
<dbReference type="GeneID" id="92995169"/>
<evidence type="ECO:0000256" key="4">
    <source>
        <dbReference type="ARBA" id="ARBA00023163"/>
    </source>
</evidence>
<keyword evidence="3" id="KW-0238">DNA-binding</keyword>
<evidence type="ECO:0000256" key="2">
    <source>
        <dbReference type="ARBA" id="ARBA00023015"/>
    </source>
</evidence>
<name>A0AAN1RWS5_9BORD</name>
<dbReference type="PANTHER" id="PTHR30126:SF40">
    <property type="entry name" value="HTH-TYPE TRANSCRIPTIONAL REGULATOR GLTR"/>
    <property type="match status" value="1"/>
</dbReference>
<dbReference type="SUPFAM" id="SSF46785">
    <property type="entry name" value="Winged helix' DNA-binding domain"/>
    <property type="match status" value="1"/>
</dbReference>
<dbReference type="Pfam" id="PF00126">
    <property type="entry name" value="HTH_1"/>
    <property type="match status" value="1"/>
</dbReference>
<dbReference type="InterPro" id="IPR036388">
    <property type="entry name" value="WH-like_DNA-bd_sf"/>
</dbReference>
<dbReference type="Gene3D" id="3.40.190.290">
    <property type="match status" value="1"/>
</dbReference>